<dbReference type="EMBL" id="JBHTLQ010000020">
    <property type="protein sequence ID" value="MFD1191050.1"/>
    <property type="molecule type" value="Genomic_DNA"/>
</dbReference>
<dbReference type="SUPFAM" id="SSF52402">
    <property type="entry name" value="Adenine nucleotide alpha hydrolases-like"/>
    <property type="match status" value="1"/>
</dbReference>
<dbReference type="Gene3D" id="3.40.50.12370">
    <property type="match status" value="1"/>
</dbReference>
<gene>
    <name evidence="1" type="ORF">ACFQ27_10700</name>
</gene>
<keyword evidence="2" id="KW-1185">Reference proteome</keyword>
<evidence type="ECO:0000313" key="2">
    <source>
        <dbReference type="Proteomes" id="UP001597216"/>
    </source>
</evidence>
<dbReference type="RefSeq" id="WP_377353576.1">
    <property type="nucleotide sequence ID" value="NZ_JBHTLQ010000020.1"/>
</dbReference>
<name>A0ABW3T311_9CAUL</name>
<sequence length="268" mass="28689">MTYADIVVDATPSPTVRQTLELAAEFVEAYGGRLSVAAFAWPQASRLNEALLGSAGGSALQALAFGEALESTQAIHSEVFAGRQVVTEWCSGISDPNLILKEHLLTADLAILSASASEQFARVDATALAAHSGAPVLQIGSRRPRVPFRQVLVAWKDSREARRSVHEALPLLRRAERVVVLGVGDEVRSERLAQVADHLARHQVAATHLHLSKGGAGACAQILQHAETEGCDLLVSGAYSRPRYSERVFGGVTRELVQGLPIAWLLAH</sequence>
<evidence type="ECO:0000313" key="1">
    <source>
        <dbReference type="EMBL" id="MFD1191050.1"/>
    </source>
</evidence>
<dbReference type="Proteomes" id="UP001597216">
    <property type="component" value="Unassembled WGS sequence"/>
</dbReference>
<dbReference type="CDD" id="cd00293">
    <property type="entry name" value="USP-like"/>
    <property type="match status" value="1"/>
</dbReference>
<organism evidence="1 2">
    <name type="scientific">Phenylobacterium conjunctum</name>
    <dbReference type="NCBI Taxonomy" id="1298959"/>
    <lineage>
        <taxon>Bacteria</taxon>
        <taxon>Pseudomonadati</taxon>
        <taxon>Pseudomonadota</taxon>
        <taxon>Alphaproteobacteria</taxon>
        <taxon>Caulobacterales</taxon>
        <taxon>Caulobacteraceae</taxon>
        <taxon>Phenylobacterium</taxon>
    </lineage>
</organism>
<reference evidence="2" key="1">
    <citation type="journal article" date="2019" name="Int. J. Syst. Evol. Microbiol.">
        <title>The Global Catalogue of Microorganisms (GCM) 10K type strain sequencing project: providing services to taxonomists for standard genome sequencing and annotation.</title>
        <authorList>
            <consortium name="The Broad Institute Genomics Platform"/>
            <consortium name="The Broad Institute Genome Sequencing Center for Infectious Disease"/>
            <person name="Wu L."/>
            <person name="Ma J."/>
        </authorList>
    </citation>
    <scope>NUCLEOTIDE SEQUENCE [LARGE SCALE GENOMIC DNA]</scope>
    <source>
        <strain evidence="2">CCUG 55074</strain>
    </source>
</reference>
<proteinExistence type="predicted"/>
<protein>
    <submittedName>
        <fullName evidence="1">Universal stress protein</fullName>
    </submittedName>
</protein>
<comment type="caution">
    <text evidence="1">The sequence shown here is derived from an EMBL/GenBank/DDBJ whole genome shotgun (WGS) entry which is preliminary data.</text>
</comment>
<accession>A0ABW3T311</accession>